<dbReference type="InParanoid" id="A0A251UFQ3"/>
<accession>A0A251UFQ3</accession>
<reference evidence="2" key="1">
    <citation type="journal article" date="2017" name="Nature">
        <title>The sunflower genome provides insights into oil metabolism, flowering and Asterid evolution.</title>
        <authorList>
            <person name="Badouin H."/>
            <person name="Gouzy J."/>
            <person name="Grassa C.J."/>
            <person name="Murat F."/>
            <person name="Staton S.E."/>
            <person name="Cottret L."/>
            <person name="Lelandais-Briere C."/>
            <person name="Owens G.L."/>
            <person name="Carrere S."/>
            <person name="Mayjonade B."/>
            <person name="Legrand L."/>
            <person name="Gill N."/>
            <person name="Kane N.C."/>
            <person name="Bowers J.E."/>
            <person name="Hubner S."/>
            <person name="Bellec A."/>
            <person name="Berard A."/>
            <person name="Berges H."/>
            <person name="Blanchet N."/>
            <person name="Boniface M.C."/>
            <person name="Brunel D."/>
            <person name="Catrice O."/>
            <person name="Chaidir N."/>
            <person name="Claudel C."/>
            <person name="Donnadieu C."/>
            <person name="Faraut T."/>
            <person name="Fievet G."/>
            <person name="Helmstetter N."/>
            <person name="King M."/>
            <person name="Knapp S.J."/>
            <person name="Lai Z."/>
            <person name="Le Paslier M.C."/>
            <person name="Lippi Y."/>
            <person name="Lorenzon L."/>
            <person name="Mandel J.R."/>
            <person name="Marage G."/>
            <person name="Marchand G."/>
            <person name="Marquand E."/>
            <person name="Bret-Mestries E."/>
            <person name="Morien E."/>
            <person name="Nambeesan S."/>
            <person name="Nguyen T."/>
            <person name="Pegot-Espagnet P."/>
            <person name="Pouilly N."/>
            <person name="Raftis F."/>
            <person name="Sallet E."/>
            <person name="Schiex T."/>
            <person name="Thomas J."/>
            <person name="Vandecasteele C."/>
            <person name="Vares D."/>
            <person name="Vear F."/>
            <person name="Vautrin S."/>
            <person name="Crespi M."/>
            <person name="Mangin B."/>
            <person name="Burke J.M."/>
            <person name="Salse J."/>
            <person name="Munos S."/>
            <person name="Vincourt P."/>
            <person name="Rieseberg L.H."/>
            <person name="Langlade N.B."/>
        </authorList>
    </citation>
    <scope>NUCLEOTIDE SEQUENCE [LARGE SCALE GENOMIC DNA]</scope>
    <source>
        <strain evidence="2">cv. SF193</strain>
    </source>
</reference>
<dbReference type="Proteomes" id="UP000215914">
    <property type="component" value="Chromosome 6"/>
</dbReference>
<proteinExistence type="predicted"/>
<protein>
    <submittedName>
        <fullName evidence="1">Uncharacterized protein</fullName>
    </submittedName>
</protein>
<name>A0A251UFQ3_HELAN</name>
<sequence>MMARPRHPLKMQGSMATAHSTHVPEFNETEFSVLRCSKDVVMLSDRLWSHLKGALFPRCV</sequence>
<gene>
    <name evidence="1" type="ORF">HannXRQ_Chr06g0168421</name>
</gene>
<keyword evidence="2" id="KW-1185">Reference proteome</keyword>
<evidence type="ECO:0000313" key="1">
    <source>
        <dbReference type="EMBL" id="OTG22158.1"/>
    </source>
</evidence>
<organism evidence="1 2">
    <name type="scientific">Helianthus annuus</name>
    <name type="common">Common sunflower</name>
    <dbReference type="NCBI Taxonomy" id="4232"/>
    <lineage>
        <taxon>Eukaryota</taxon>
        <taxon>Viridiplantae</taxon>
        <taxon>Streptophyta</taxon>
        <taxon>Embryophyta</taxon>
        <taxon>Tracheophyta</taxon>
        <taxon>Spermatophyta</taxon>
        <taxon>Magnoliopsida</taxon>
        <taxon>eudicotyledons</taxon>
        <taxon>Gunneridae</taxon>
        <taxon>Pentapetalae</taxon>
        <taxon>asterids</taxon>
        <taxon>campanulids</taxon>
        <taxon>Asterales</taxon>
        <taxon>Asteraceae</taxon>
        <taxon>Asteroideae</taxon>
        <taxon>Heliantheae alliance</taxon>
        <taxon>Heliantheae</taxon>
        <taxon>Helianthus</taxon>
    </lineage>
</organism>
<dbReference type="EMBL" id="CM007895">
    <property type="protein sequence ID" value="OTG22158.1"/>
    <property type="molecule type" value="Genomic_DNA"/>
</dbReference>
<evidence type="ECO:0000313" key="2">
    <source>
        <dbReference type="Proteomes" id="UP000215914"/>
    </source>
</evidence>
<dbReference type="AlphaFoldDB" id="A0A251UFQ3"/>